<keyword evidence="3 5" id="KW-0378">Hydrolase</keyword>
<dbReference type="InterPro" id="IPR017853">
    <property type="entry name" value="GH"/>
</dbReference>
<feature type="binding site" evidence="7">
    <location>
        <position position="494"/>
    </location>
    <ligand>
        <name>substrate</name>
    </ligand>
</feature>
<gene>
    <name evidence="10" type="ORF">DXX94_08035</name>
</gene>
<comment type="similarity">
    <text evidence="5">Belongs to the glycosyl hydrolase.</text>
</comment>
<evidence type="ECO:0000256" key="3">
    <source>
        <dbReference type="ARBA" id="ARBA00022801"/>
    </source>
</evidence>
<name>A0A3E0U1S1_9GAMM</name>
<dbReference type="Gene3D" id="2.70.98.60">
    <property type="entry name" value="alpha-galactosidase from lactobacil brevis"/>
    <property type="match status" value="1"/>
</dbReference>
<dbReference type="CDD" id="cd14791">
    <property type="entry name" value="GH36"/>
    <property type="match status" value="1"/>
</dbReference>
<keyword evidence="4 5" id="KW-0326">Glycosidase</keyword>
<feature type="active site" description="Nucleophile" evidence="6">
    <location>
        <position position="451"/>
    </location>
</feature>
<sequence length="713" mass="80372">MNNTPTHIHLAGQRSSIIINVSERTPRISYYGKTLSTQSSGQMIEMLATRQEAKCAVVEEPPIALTPTYGSGFTGHVGLEISNSDDAWSFCGDISAVEQINEHQVAITTTDNERSLSLLHELRLCPKTDVIECSTSLFNNSDSPLDVTWCAAPTFQVPANYTEIMAFEGRWSNEFRRQHISRFLGNFVRENRKGKTSHDSFPGLIMHKATTAEHQGDCIGFHLGWSGNHKVMSELLADGRGFVQMGELLLPSELTLAPGESYQSPKLYACYSDTGFNAMSASFHTFVREQLLSDEVVNKPRPVHYNTWEGIYFDHDTDTLAELAKQAAEIGAERFVLDDGWFNGRRGDYAGLGDWFVDKEIYPEGLQPLIDQVLATGMEFGIWFEPEMINPDSDLYRNHPDWALQTRGNPQIGFRNQYVLDLNNSAVCDYLFKCIDDILVEYPDISYIKWDMNRDVNQPGNGQGKPAIHQQMHALYALIDKLRAKHPKVEFESCCSGGGRVDYGILAHTDRVWTSDSNDALDRLEIQKGCSYFFPSNVMGAHVGPRDCHITGRRVNIEMRAAVAMFGHMGIEMDPRELTEQERTSLKAAIALHKAHRELIHQGQLIRLDTDGNSIEFGIVNADKSEALFAYNSVVEPLRYMPNQFMFKGLDAQSQYKLDLVWPAKREDFKEYSESILDKALGQTFSGELLMEHGMQMPVLFPQNSLVFKLTKV</sequence>
<comment type="catalytic activity">
    <reaction evidence="1 5">
        <text>Hydrolysis of terminal, non-reducing alpha-D-galactose residues in alpha-D-galactosides, including galactose oligosaccharides, galactomannans and galactolipids.</text>
        <dbReference type="EC" id="3.2.1.22"/>
    </reaction>
</comment>
<dbReference type="GO" id="GO:0004557">
    <property type="term" value="F:alpha-galactosidase activity"/>
    <property type="evidence" value="ECO:0007669"/>
    <property type="project" value="UniProtKB-UniRule"/>
</dbReference>
<dbReference type="Proteomes" id="UP000256899">
    <property type="component" value="Unassembled WGS sequence"/>
</dbReference>
<dbReference type="FunFam" id="3.20.20.70:FF:000118">
    <property type="entry name" value="Alpha-galactosidase"/>
    <property type="match status" value="1"/>
</dbReference>
<dbReference type="Pfam" id="PF02065">
    <property type="entry name" value="Melibiase"/>
    <property type="match status" value="1"/>
</dbReference>
<protein>
    <recommendedName>
        <fullName evidence="2 5">Alpha-galactosidase</fullName>
        <ecNumber evidence="2 5">3.2.1.22</ecNumber>
    </recommendedName>
</protein>
<evidence type="ECO:0000256" key="6">
    <source>
        <dbReference type="PIRSR" id="PIRSR005536-1"/>
    </source>
</evidence>
<dbReference type="AlphaFoldDB" id="A0A3E0U1S1"/>
<dbReference type="Pfam" id="PF16875">
    <property type="entry name" value="Glyco_hydro_36N"/>
    <property type="match status" value="1"/>
</dbReference>
<evidence type="ECO:0000259" key="8">
    <source>
        <dbReference type="Pfam" id="PF16874"/>
    </source>
</evidence>
<proteinExistence type="inferred from homology"/>
<dbReference type="EC" id="3.2.1.22" evidence="2 5"/>
<feature type="active site" description="Proton donor" evidence="6">
    <location>
        <position position="516"/>
    </location>
</feature>
<evidence type="ECO:0000313" key="10">
    <source>
        <dbReference type="EMBL" id="REL30664.1"/>
    </source>
</evidence>
<feature type="domain" description="Glycosyl hydrolase family 36 N-terminal" evidence="9">
    <location>
        <begin position="25"/>
        <end position="256"/>
    </location>
</feature>
<dbReference type="PANTHER" id="PTHR43053">
    <property type="entry name" value="GLYCOSIDASE FAMILY 31"/>
    <property type="match status" value="1"/>
</dbReference>
<evidence type="ECO:0000313" key="11">
    <source>
        <dbReference type="Proteomes" id="UP000256899"/>
    </source>
</evidence>
<feature type="binding site" evidence="7">
    <location>
        <position position="415"/>
    </location>
    <ligand>
        <name>substrate</name>
    </ligand>
</feature>
<dbReference type="Gene3D" id="3.20.20.70">
    <property type="entry name" value="Aldolase class I"/>
    <property type="match status" value="1"/>
</dbReference>
<feature type="binding site" evidence="7">
    <location>
        <position position="171"/>
    </location>
    <ligand>
        <name>substrate</name>
    </ligand>
</feature>
<dbReference type="InterPro" id="IPR002252">
    <property type="entry name" value="Glyco_hydro_36"/>
</dbReference>
<evidence type="ECO:0000256" key="2">
    <source>
        <dbReference type="ARBA" id="ARBA00012755"/>
    </source>
</evidence>
<feature type="binding site" evidence="7">
    <location>
        <position position="516"/>
    </location>
    <ligand>
        <name>substrate</name>
    </ligand>
</feature>
<dbReference type="PIRSF" id="PIRSF005536">
    <property type="entry name" value="Agal"/>
    <property type="match status" value="1"/>
</dbReference>
<evidence type="ECO:0000259" key="9">
    <source>
        <dbReference type="Pfam" id="PF16875"/>
    </source>
</evidence>
<dbReference type="PRINTS" id="PR00743">
    <property type="entry name" value="GLHYDRLASE36"/>
</dbReference>
<evidence type="ECO:0000256" key="5">
    <source>
        <dbReference type="PIRNR" id="PIRNR005536"/>
    </source>
</evidence>
<dbReference type="PANTHER" id="PTHR43053:SF3">
    <property type="entry name" value="ALPHA-GALACTOSIDASE C-RELATED"/>
    <property type="match status" value="1"/>
</dbReference>
<dbReference type="InterPro" id="IPR031704">
    <property type="entry name" value="Glyco_hydro_36_N"/>
</dbReference>
<feature type="binding site" evidence="7">
    <location>
        <begin position="449"/>
        <end position="453"/>
    </location>
    <ligand>
        <name>substrate</name>
    </ligand>
</feature>
<reference evidence="11" key="1">
    <citation type="submission" date="2018-08" db="EMBL/GenBank/DDBJ databases">
        <title>Thalassotalea euphylliae genome.</title>
        <authorList>
            <person name="Summers S."/>
            <person name="Rice S.A."/>
            <person name="Freckelton M.L."/>
            <person name="Nedved B.T."/>
            <person name="Hadfield M.G."/>
        </authorList>
    </citation>
    <scope>NUCLEOTIDE SEQUENCE [LARGE SCALE GENOMIC DNA]</scope>
    <source>
        <strain evidence="11">H3</strain>
    </source>
</reference>
<dbReference type="SUPFAM" id="SSF51445">
    <property type="entry name" value="(Trans)glycosidases"/>
    <property type="match status" value="1"/>
</dbReference>
<dbReference type="InterPro" id="IPR038417">
    <property type="entry name" value="Alpga-gal_N_sf"/>
</dbReference>
<dbReference type="Gene3D" id="2.60.40.1180">
    <property type="entry name" value="Golgi alpha-mannosidase II"/>
    <property type="match status" value="1"/>
</dbReference>
<dbReference type="InterPro" id="IPR013780">
    <property type="entry name" value="Glyco_hydro_b"/>
</dbReference>
<dbReference type="InterPro" id="IPR013785">
    <property type="entry name" value="Aldolase_TIM"/>
</dbReference>
<dbReference type="RefSeq" id="WP_116015046.1">
    <property type="nucleotide sequence ID" value="NZ_QUOT01000001.1"/>
</dbReference>
<dbReference type="Pfam" id="PF16874">
    <property type="entry name" value="Glyco_hydro_36C"/>
    <property type="match status" value="1"/>
</dbReference>
<dbReference type="InterPro" id="IPR050985">
    <property type="entry name" value="Alpha-glycosidase_related"/>
</dbReference>
<dbReference type="GO" id="GO:0016052">
    <property type="term" value="P:carbohydrate catabolic process"/>
    <property type="evidence" value="ECO:0007669"/>
    <property type="project" value="InterPro"/>
</dbReference>
<organism evidence="10 11">
    <name type="scientific">Thalassotalea euphylliae</name>
    <dbReference type="NCBI Taxonomy" id="1655234"/>
    <lineage>
        <taxon>Bacteria</taxon>
        <taxon>Pseudomonadati</taxon>
        <taxon>Pseudomonadota</taxon>
        <taxon>Gammaproteobacteria</taxon>
        <taxon>Alteromonadales</taxon>
        <taxon>Colwelliaceae</taxon>
        <taxon>Thalassotalea</taxon>
    </lineage>
</organism>
<evidence type="ECO:0000256" key="1">
    <source>
        <dbReference type="ARBA" id="ARBA00001255"/>
    </source>
</evidence>
<keyword evidence="11" id="KW-1185">Reference proteome</keyword>
<comment type="caution">
    <text evidence="10">The sequence shown here is derived from an EMBL/GenBank/DDBJ whole genome shotgun (WGS) entry which is preliminary data.</text>
</comment>
<accession>A0A3E0U1S1</accession>
<feature type="binding site" evidence="7">
    <location>
        <begin position="338"/>
        <end position="339"/>
    </location>
    <ligand>
        <name>substrate</name>
    </ligand>
</feature>
<feature type="domain" description="Glycosyl hydrolase family 36 C-terminal" evidence="8">
    <location>
        <begin position="619"/>
        <end position="700"/>
    </location>
</feature>
<dbReference type="EMBL" id="QUOT01000001">
    <property type="protein sequence ID" value="REL30664.1"/>
    <property type="molecule type" value="Genomic_DNA"/>
</dbReference>
<evidence type="ECO:0000256" key="4">
    <source>
        <dbReference type="ARBA" id="ARBA00023295"/>
    </source>
</evidence>
<evidence type="ECO:0000256" key="7">
    <source>
        <dbReference type="PIRSR" id="PIRSR005536-2"/>
    </source>
</evidence>
<dbReference type="InterPro" id="IPR031705">
    <property type="entry name" value="Glyco_hydro_36_C"/>
</dbReference>